<dbReference type="InterPro" id="IPR051313">
    <property type="entry name" value="Bact_iron-sidero_bind"/>
</dbReference>
<dbReference type="PRINTS" id="PR01715">
    <property type="entry name" value="FERRIBNDNGPP"/>
</dbReference>
<comment type="subcellular location">
    <subcellularLocation>
        <location evidence="1">Cell envelope</location>
    </subcellularLocation>
</comment>
<keyword evidence="4" id="KW-0406">Ion transport</keyword>
<dbReference type="CDD" id="cd01146">
    <property type="entry name" value="FhuD"/>
    <property type="match status" value="1"/>
</dbReference>
<accession>A0A4U3FD15</accession>
<dbReference type="STRING" id="1219360.GCA_001571305_03286"/>
<dbReference type="GO" id="GO:0030288">
    <property type="term" value="C:outer membrane-bounded periplasmic space"/>
    <property type="evidence" value="ECO:0007669"/>
    <property type="project" value="TreeGrafter"/>
</dbReference>
<dbReference type="Gene3D" id="3.40.50.1980">
    <property type="entry name" value="Nitrogenase molybdenum iron protein domain"/>
    <property type="match status" value="2"/>
</dbReference>
<evidence type="ECO:0000256" key="3">
    <source>
        <dbReference type="ARBA" id="ARBA00022448"/>
    </source>
</evidence>
<keyword evidence="3" id="KW-0813">Transport</keyword>
<dbReference type="AlphaFoldDB" id="A0A4U3FD15"/>
<keyword evidence="4" id="KW-0410">Iron transport</keyword>
<evidence type="ECO:0000313" key="10">
    <source>
        <dbReference type="Proteomes" id="UP000661012"/>
    </source>
</evidence>
<dbReference type="GO" id="GO:1901678">
    <property type="term" value="P:iron coordination entity transport"/>
    <property type="evidence" value="ECO:0007669"/>
    <property type="project" value="UniProtKB-ARBA"/>
</dbReference>
<evidence type="ECO:0000256" key="4">
    <source>
        <dbReference type="ARBA" id="ARBA00022496"/>
    </source>
</evidence>
<evidence type="ECO:0000313" key="9">
    <source>
        <dbReference type="Proteomes" id="UP000306393"/>
    </source>
</evidence>
<organism evidence="8 9">
    <name type="scientific">Erwinia persicina</name>
    <dbReference type="NCBI Taxonomy" id="55211"/>
    <lineage>
        <taxon>Bacteria</taxon>
        <taxon>Pseudomonadati</taxon>
        <taxon>Pseudomonadota</taxon>
        <taxon>Gammaproteobacteria</taxon>
        <taxon>Enterobacterales</taxon>
        <taxon>Erwiniaceae</taxon>
        <taxon>Erwinia</taxon>
    </lineage>
</organism>
<reference evidence="8 9" key="1">
    <citation type="journal article" date="2019" name="Sci. Rep.">
        <title>Differences in resource use lead to coexistence of seed-transmitted microbial populations.</title>
        <authorList>
            <person name="Torres-Cortes G."/>
            <person name="Garcia B.J."/>
            <person name="Compant S."/>
            <person name="Rezki S."/>
            <person name="Jones P."/>
            <person name="Preveaux A."/>
            <person name="Briand M."/>
            <person name="Roulet A."/>
            <person name="Bouchez O."/>
            <person name="Jacobson D."/>
            <person name="Barret M."/>
        </authorList>
    </citation>
    <scope>NUCLEOTIDE SEQUENCE [LARGE SCALE GENOMIC DNA]</scope>
    <source>
        <strain evidence="8 9">CFBP13511</strain>
    </source>
</reference>
<dbReference type="InterPro" id="IPR002491">
    <property type="entry name" value="ABC_transptr_periplasmic_BD"/>
</dbReference>
<comment type="similarity">
    <text evidence="2">Belongs to the bacterial solute-binding protein 8 family.</text>
</comment>
<sequence length="293" mass="32253">MPDILRRRLLTALAFSPLLAQFPLMAHASGEQRIIALEWLPLELLMALGVIPAGAAELNGYRQWVGEPVLPASVVDVGLRTEPNLELITQMKPTLILYSQGYGPDPSRFMRIAPGLGFTFNEGGTGKPLTSARRSLMVLAKHIGRVPQAVAHLADLDSQMARLKNKLAHRPPRPLLLLSIVDPRHVIVFTANGLFQEVLDNLGLENAWKAESTFWGSVIVGIERLADLGDVDAIGFEHDNQAIVDEVTSTALWQSLPFVRSGRFKAMPRVWFYGATLSAMQLIDSLDHALEVK</sequence>
<evidence type="ECO:0000256" key="5">
    <source>
        <dbReference type="ARBA" id="ARBA00022729"/>
    </source>
</evidence>
<evidence type="ECO:0000259" key="6">
    <source>
        <dbReference type="PROSITE" id="PS50983"/>
    </source>
</evidence>
<dbReference type="NCBIfam" id="NF007864">
    <property type="entry name" value="PRK10576.1"/>
    <property type="match status" value="1"/>
</dbReference>
<dbReference type="PROSITE" id="PS50983">
    <property type="entry name" value="FE_B12_PBP"/>
    <property type="match status" value="1"/>
</dbReference>
<comment type="caution">
    <text evidence="8">The sequence shown here is derived from an EMBL/GenBank/DDBJ whole genome shotgun (WGS) entry which is preliminary data.</text>
</comment>
<dbReference type="PANTHER" id="PTHR30532">
    <property type="entry name" value="IRON III DICITRATE-BINDING PERIPLASMIC PROTEIN"/>
    <property type="match status" value="1"/>
</dbReference>
<keyword evidence="5" id="KW-0732">Signal</keyword>
<dbReference type="RefSeq" id="WP_062747146.1">
    <property type="nucleotide sequence ID" value="NZ_CP082141.1"/>
</dbReference>
<proteinExistence type="inferred from homology"/>
<feature type="domain" description="Fe/B12 periplasmic-binding" evidence="6">
    <location>
        <begin position="33"/>
        <end position="293"/>
    </location>
</feature>
<dbReference type="OrthoDB" id="6160519at2"/>
<evidence type="ECO:0000256" key="2">
    <source>
        <dbReference type="ARBA" id="ARBA00008814"/>
    </source>
</evidence>
<protein>
    <submittedName>
        <fullName evidence="8">Fe(3+)-hydroxamate ABC transporter substrate-binding protein FhuD</fullName>
    </submittedName>
</protein>
<keyword evidence="4" id="KW-0408">Iron</keyword>
<dbReference type="EMBL" id="QGAC01000007">
    <property type="protein sequence ID" value="TKJ91354.1"/>
    <property type="molecule type" value="Genomic_DNA"/>
</dbReference>
<name>A0A4U3FD15_9GAMM</name>
<evidence type="ECO:0000313" key="7">
    <source>
        <dbReference type="EMBL" id="MBD8105895.1"/>
    </source>
</evidence>
<dbReference type="EMBL" id="JACYNN010000003">
    <property type="protein sequence ID" value="MBD8105895.1"/>
    <property type="molecule type" value="Genomic_DNA"/>
</dbReference>
<dbReference type="SUPFAM" id="SSF53807">
    <property type="entry name" value="Helical backbone' metal receptor"/>
    <property type="match status" value="1"/>
</dbReference>
<dbReference type="GeneID" id="67478027"/>
<dbReference type="Proteomes" id="UP000661012">
    <property type="component" value="Unassembled WGS sequence"/>
</dbReference>
<reference evidence="7 10" key="2">
    <citation type="journal article" date="2020" name="FEMS Microbiol. Ecol.">
        <title>Temporal dynamics of bacterial communities during seed development and maturation.</title>
        <authorList>
            <person name="Chesneau G."/>
            <person name="Torres-Cortes G."/>
            <person name="Briand M."/>
            <person name="Darrasse A."/>
            <person name="Preveaux A."/>
            <person name="Marais C."/>
            <person name="Jacques M.A."/>
            <person name="Shade A."/>
            <person name="Barret M."/>
        </authorList>
    </citation>
    <scope>NUCLEOTIDE SEQUENCE [LARGE SCALE GENOMIC DNA]</scope>
    <source>
        <strain evidence="7 10">CFBP13732</strain>
    </source>
</reference>
<dbReference type="PANTHER" id="PTHR30532:SF1">
    <property type="entry name" value="IRON(3+)-HYDROXAMATE-BINDING PROTEIN FHUD"/>
    <property type="match status" value="1"/>
</dbReference>
<dbReference type="Pfam" id="PF01497">
    <property type="entry name" value="Peripla_BP_2"/>
    <property type="match status" value="1"/>
</dbReference>
<evidence type="ECO:0000256" key="1">
    <source>
        <dbReference type="ARBA" id="ARBA00004196"/>
    </source>
</evidence>
<gene>
    <name evidence="7" type="primary">fhuD</name>
    <name evidence="8" type="ORF">EpCFBP13511_09290</name>
    <name evidence="7" type="ORF">IFT93_05580</name>
</gene>
<evidence type="ECO:0000313" key="8">
    <source>
        <dbReference type="EMBL" id="TKJ91354.1"/>
    </source>
</evidence>
<dbReference type="Proteomes" id="UP000306393">
    <property type="component" value="Unassembled WGS sequence"/>
</dbReference>
<keyword evidence="10" id="KW-1185">Reference proteome</keyword>